<evidence type="ECO:0000259" key="22">
    <source>
        <dbReference type="PROSITE" id="PS50011"/>
    </source>
</evidence>
<name>A0A8T0PT90_PANVG</name>
<dbReference type="InterPro" id="IPR008271">
    <property type="entry name" value="Ser/Thr_kinase_AS"/>
</dbReference>
<keyword evidence="7" id="KW-0808">Transferase</keyword>
<comment type="subcellular location">
    <subcellularLocation>
        <location evidence="1">Cell membrane</location>
        <topology evidence="1">Single-pass membrane protein</topology>
    </subcellularLocation>
</comment>
<dbReference type="InterPro" id="IPR032675">
    <property type="entry name" value="LRR_dom_sf"/>
</dbReference>
<evidence type="ECO:0000256" key="14">
    <source>
        <dbReference type="ARBA" id="ARBA00022989"/>
    </source>
</evidence>
<keyword evidence="5" id="KW-0597">Phosphoprotein</keyword>
<keyword evidence="13 20" id="KW-0067">ATP-binding</keyword>
<keyword evidence="24" id="KW-1185">Reference proteome</keyword>
<gene>
    <name evidence="23" type="ORF">PVAP13_8KG317600</name>
</gene>
<dbReference type="Pfam" id="PF00560">
    <property type="entry name" value="LRR_1"/>
    <property type="match status" value="6"/>
</dbReference>
<evidence type="ECO:0000256" key="1">
    <source>
        <dbReference type="ARBA" id="ARBA00004162"/>
    </source>
</evidence>
<keyword evidence="10" id="KW-0677">Repeat</keyword>
<keyword evidence="9" id="KW-0732">Signal</keyword>
<feature type="domain" description="Protein kinase" evidence="22">
    <location>
        <begin position="693"/>
        <end position="994"/>
    </location>
</feature>
<evidence type="ECO:0000256" key="20">
    <source>
        <dbReference type="PROSITE-ProRule" id="PRU10141"/>
    </source>
</evidence>
<sequence>MPGNQLNGHISPDIAQLSRLRYLNLSMNSLDGEIPQTISSCSHLETIDLYSNSLQGNIPPSLGQCSALQTIILSSNNLQGSIPPELGLLPNLSALFFPSNKLTGNIPELLGSSKYLRWVNLQNNSLSGRIPPILFNSTSLSYIDLSQNWLSGSIPPFTQASSSPLQYLKLTENNLSGVIPHSLGNLSSLSFLLLAHNNLHGSIPESFSKFGALQELDLNYNNLSGSVPSALFNMSSLTFLAIGANKLVGRLPGNIGNTLSGITGLVLEGNNFQGLIPDSLANASYLQMLDLRSNAFTGIIPSLGSLSMLTYLDVGENRLEAGDSSFVSSLSNCTQLTNLWLDRNNLQGVIEDYTTNIPKSLEVLVLIGNQLSGTIPSAIGNFMNLTQLQLDNNLLSGFIPDTLGNLRNLSILSLSKNKLSGEIPQSIGKLEQLTNLYFEENDLTGLIPSSLHGCKHLTKLNLSSNNLYGRIPPELFSIYTLSEGLDLSYNQLTEDIPAEIGRLINLNSLRLSNNKLSGEIPSTLGECVLLDSLHLEKNFLQGSIPNSFINLRGIAEMDLSHNNLSGRIPEFFESLSSFQFLNLSFNDLEGPVPEGGVFTNSSAVFIQGNRKLCATSPILQVPLCSTSPHKRKRTSYIVAIAVPLAIMVDVTLGCALVIVLKKRNQAKQLTDQSARLMLKNFSYTDLFKATDGFSADSVVGSGTFGMVYKGQFEFELCPVAIKVFRLQQLGAPSNFLSECEALRNIRHRNLIRVISLCSTFDPTGSEFKALILEYMSNGNLEGWLHPKMFRQTAEKSLGLGSRITIAVDIAAALDYLHNRCTPPLVHCDLKPSNVLLDAEMVAHLSDFGLAKFLSNGSELFNSSSIAGPRGSIGYIAPEYGMGSKVSVEGDIYSFGIILLEMITGKRPTDEMFKDGINLQSFVELSLPNKINEILEPSLTAYHEGKDIDQVVDTIQSCAIQLANLGLVCSEMSPKDRPTTEDAYAEIIAIKEEFSVLWNRVGS</sequence>
<dbReference type="InterPro" id="IPR011009">
    <property type="entry name" value="Kinase-like_dom_sf"/>
</dbReference>
<feature type="binding site" evidence="20">
    <location>
        <position position="722"/>
    </location>
    <ligand>
        <name>ATP</name>
        <dbReference type="ChEBI" id="CHEBI:30616"/>
    </ligand>
</feature>
<keyword evidence="3" id="KW-1003">Cell membrane</keyword>
<evidence type="ECO:0000256" key="11">
    <source>
        <dbReference type="ARBA" id="ARBA00022741"/>
    </source>
</evidence>
<reference evidence="23" key="1">
    <citation type="submission" date="2020-05" db="EMBL/GenBank/DDBJ databases">
        <title>WGS assembly of Panicum virgatum.</title>
        <authorList>
            <person name="Lovell J.T."/>
            <person name="Jenkins J."/>
            <person name="Shu S."/>
            <person name="Juenger T.E."/>
            <person name="Schmutz J."/>
        </authorList>
    </citation>
    <scope>NUCLEOTIDE SEQUENCE</scope>
    <source>
        <strain evidence="23">AP13</strain>
    </source>
</reference>
<dbReference type="GO" id="GO:0005886">
    <property type="term" value="C:plasma membrane"/>
    <property type="evidence" value="ECO:0007669"/>
    <property type="project" value="UniProtKB-SubCell"/>
</dbReference>
<evidence type="ECO:0000256" key="21">
    <source>
        <dbReference type="SAM" id="Phobius"/>
    </source>
</evidence>
<evidence type="ECO:0000256" key="2">
    <source>
        <dbReference type="ARBA" id="ARBA00012513"/>
    </source>
</evidence>
<dbReference type="FunFam" id="3.80.10.10:FF:000288">
    <property type="entry name" value="LRR receptor-like serine/threonine-protein kinase EFR"/>
    <property type="match status" value="1"/>
</dbReference>
<evidence type="ECO:0000256" key="12">
    <source>
        <dbReference type="ARBA" id="ARBA00022777"/>
    </source>
</evidence>
<dbReference type="OrthoDB" id="676979at2759"/>
<evidence type="ECO:0000256" key="3">
    <source>
        <dbReference type="ARBA" id="ARBA00022475"/>
    </source>
</evidence>
<dbReference type="EMBL" id="CM029051">
    <property type="protein sequence ID" value="KAG2563709.1"/>
    <property type="molecule type" value="Genomic_DNA"/>
</dbReference>
<dbReference type="SMART" id="SM00220">
    <property type="entry name" value="S_TKc"/>
    <property type="match status" value="1"/>
</dbReference>
<evidence type="ECO:0000313" key="23">
    <source>
        <dbReference type="EMBL" id="KAG2563709.1"/>
    </source>
</evidence>
<keyword evidence="16" id="KW-0675">Receptor</keyword>
<keyword evidence="4" id="KW-0723">Serine/threonine-protein kinase</keyword>
<evidence type="ECO:0000256" key="5">
    <source>
        <dbReference type="ARBA" id="ARBA00022553"/>
    </source>
</evidence>
<evidence type="ECO:0000256" key="18">
    <source>
        <dbReference type="ARBA" id="ARBA00047899"/>
    </source>
</evidence>
<dbReference type="InterPro" id="IPR003591">
    <property type="entry name" value="Leu-rich_rpt_typical-subtyp"/>
</dbReference>
<evidence type="ECO:0000256" key="13">
    <source>
        <dbReference type="ARBA" id="ARBA00022840"/>
    </source>
</evidence>
<dbReference type="AlphaFoldDB" id="A0A8T0PT90"/>
<evidence type="ECO:0000256" key="15">
    <source>
        <dbReference type="ARBA" id="ARBA00023136"/>
    </source>
</evidence>
<keyword evidence="14 21" id="KW-1133">Transmembrane helix</keyword>
<keyword evidence="6" id="KW-0433">Leucine-rich repeat</keyword>
<keyword evidence="8 21" id="KW-0812">Transmembrane</keyword>
<comment type="catalytic activity">
    <reaction evidence="18">
        <text>L-threonyl-[protein] + ATP = O-phospho-L-threonyl-[protein] + ADP + H(+)</text>
        <dbReference type="Rhea" id="RHEA:46608"/>
        <dbReference type="Rhea" id="RHEA-COMP:11060"/>
        <dbReference type="Rhea" id="RHEA-COMP:11605"/>
        <dbReference type="ChEBI" id="CHEBI:15378"/>
        <dbReference type="ChEBI" id="CHEBI:30013"/>
        <dbReference type="ChEBI" id="CHEBI:30616"/>
        <dbReference type="ChEBI" id="CHEBI:61977"/>
        <dbReference type="ChEBI" id="CHEBI:456216"/>
        <dbReference type="EC" id="2.7.11.1"/>
    </reaction>
</comment>
<evidence type="ECO:0000256" key="9">
    <source>
        <dbReference type="ARBA" id="ARBA00022729"/>
    </source>
</evidence>
<dbReference type="FunFam" id="3.80.10.10:FF:000095">
    <property type="entry name" value="LRR receptor-like serine/threonine-protein kinase GSO1"/>
    <property type="match status" value="1"/>
</dbReference>
<dbReference type="SUPFAM" id="SSF52058">
    <property type="entry name" value="L domain-like"/>
    <property type="match status" value="2"/>
</dbReference>
<evidence type="ECO:0000256" key="10">
    <source>
        <dbReference type="ARBA" id="ARBA00022737"/>
    </source>
</evidence>
<keyword evidence="11 20" id="KW-0547">Nucleotide-binding</keyword>
<evidence type="ECO:0000256" key="19">
    <source>
        <dbReference type="ARBA" id="ARBA00048679"/>
    </source>
</evidence>
<dbReference type="Gene3D" id="3.80.10.10">
    <property type="entry name" value="Ribonuclease Inhibitor"/>
    <property type="match status" value="4"/>
</dbReference>
<keyword evidence="15 21" id="KW-0472">Membrane</keyword>
<dbReference type="PROSITE" id="PS00108">
    <property type="entry name" value="PROTEIN_KINASE_ST"/>
    <property type="match status" value="1"/>
</dbReference>
<dbReference type="Pfam" id="PF00069">
    <property type="entry name" value="Pkinase"/>
    <property type="match status" value="1"/>
</dbReference>
<comment type="catalytic activity">
    <reaction evidence="19">
        <text>L-seryl-[protein] + ATP = O-phospho-L-seryl-[protein] + ADP + H(+)</text>
        <dbReference type="Rhea" id="RHEA:17989"/>
        <dbReference type="Rhea" id="RHEA-COMP:9863"/>
        <dbReference type="Rhea" id="RHEA-COMP:11604"/>
        <dbReference type="ChEBI" id="CHEBI:15378"/>
        <dbReference type="ChEBI" id="CHEBI:29999"/>
        <dbReference type="ChEBI" id="CHEBI:30616"/>
        <dbReference type="ChEBI" id="CHEBI:83421"/>
        <dbReference type="ChEBI" id="CHEBI:456216"/>
        <dbReference type="EC" id="2.7.11.1"/>
    </reaction>
</comment>
<dbReference type="PROSITE" id="PS00107">
    <property type="entry name" value="PROTEIN_KINASE_ATP"/>
    <property type="match status" value="1"/>
</dbReference>
<dbReference type="GO" id="GO:0005524">
    <property type="term" value="F:ATP binding"/>
    <property type="evidence" value="ECO:0007669"/>
    <property type="project" value="UniProtKB-UniRule"/>
</dbReference>
<keyword evidence="12" id="KW-0418">Kinase</keyword>
<dbReference type="InterPro" id="IPR000719">
    <property type="entry name" value="Prot_kinase_dom"/>
</dbReference>
<comment type="caution">
    <text evidence="23">The sequence shown here is derived from an EMBL/GenBank/DDBJ whole genome shotgun (WGS) entry which is preliminary data.</text>
</comment>
<dbReference type="FunFam" id="3.80.10.10:FF:001158">
    <property type="entry name" value="Leucine-rich repeat protein kinase family protein"/>
    <property type="match status" value="1"/>
</dbReference>
<dbReference type="GO" id="GO:0004674">
    <property type="term" value="F:protein serine/threonine kinase activity"/>
    <property type="evidence" value="ECO:0007669"/>
    <property type="project" value="UniProtKB-KW"/>
</dbReference>
<dbReference type="PROSITE" id="PS50011">
    <property type="entry name" value="PROTEIN_KINASE_DOM"/>
    <property type="match status" value="1"/>
</dbReference>
<dbReference type="EC" id="2.7.11.1" evidence="2"/>
<dbReference type="InterPro" id="IPR051809">
    <property type="entry name" value="Plant_receptor-like_S/T_kinase"/>
</dbReference>
<dbReference type="PANTHER" id="PTHR27008">
    <property type="entry name" value="OS04G0122200 PROTEIN"/>
    <property type="match status" value="1"/>
</dbReference>
<dbReference type="InterPro" id="IPR017441">
    <property type="entry name" value="Protein_kinase_ATP_BS"/>
</dbReference>
<evidence type="ECO:0000256" key="4">
    <source>
        <dbReference type="ARBA" id="ARBA00022527"/>
    </source>
</evidence>
<evidence type="ECO:0000256" key="7">
    <source>
        <dbReference type="ARBA" id="ARBA00022679"/>
    </source>
</evidence>
<dbReference type="InterPro" id="IPR001611">
    <property type="entry name" value="Leu-rich_rpt"/>
</dbReference>
<evidence type="ECO:0000313" key="24">
    <source>
        <dbReference type="Proteomes" id="UP000823388"/>
    </source>
</evidence>
<accession>A0A8T0PT90</accession>
<organism evidence="23 24">
    <name type="scientific">Panicum virgatum</name>
    <name type="common">Blackwell switchgrass</name>
    <dbReference type="NCBI Taxonomy" id="38727"/>
    <lineage>
        <taxon>Eukaryota</taxon>
        <taxon>Viridiplantae</taxon>
        <taxon>Streptophyta</taxon>
        <taxon>Embryophyta</taxon>
        <taxon>Tracheophyta</taxon>
        <taxon>Spermatophyta</taxon>
        <taxon>Magnoliopsida</taxon>
        <taxon>Liliopsida</taxon>
        <taxon>Poales</taxon>
        <taxon>Poaceae</taxon>
        <taxon>PACMAD clade</taxon>
        <taxon>Panicoideae</taxon>
        <taxon>Panicodae</taxon>
        <taxon>Paniceae</taxon>
        <taxon>Panicinae</taxon>
        <taxon>Panicum</taxon>
        <taxon>Panicum sect. Hiantes</taxon>
    </lineage>
</organism>
<protein>
    <recommendedName>
        <fullName evidence="2">non-specific serine/threonine protein kinase</fullName>
        <ecNumber evidence="2">2.7.11.1</ecNumber>
    </recommendedName>
</protein>
<proteinExistence type="predicted"/>
<dbReference type="FunFam" id="1.10.510.10:FF:000358">
    <property type="entry name" value="Putative leucine-rich repeat receptor-like serine/threonine-protein kinase"/>
    <property type="match status" value="1"/>
</dbReference>
<dbReference type="Gene3D" id="1.10.510.10">
    <property type="entry name" value="Transferase(Phosphotransferase) domain 1"/>
    <property type="match status" value="1"/>
</dbReference>
<dbReference type="PANTHER" id="PTHR27008:SF393">
    <property type="entry name" value="LEUCINE RICH REPEAT FAMILY PROTEIN"/>
    <property type="match status" value="1"/>
</dbReference>
<feature type="transmembrane region" description="Helical" evidence="21">
    <location>
        <begin position="636"/>
        <end position="660"/>
    </location>
</feature>
<keyword evidence="17" id="KW-0325">Glycoprotein</keyword>
<dbReference type="Gene3D" id="3.30.200.20">
    <property type="entry name" value="Phosphorylase Kinase, domain 1"/>
    <property type="match status" value="1"/>
</dbReference>
<dbReference type="Proteomes" id="UP000823388">
    <property type="component" value="Chromosome 8K"/>
</dbReference>
<evidence type="ECO:0000256" key="6">
    <source>
        <dbReference type="ARBA" id="ARBA00022614"/>
    </source>
</evidence>
<dbReference type="SUPFAM" id="SSF56112">
    <property type="entry name" value="Protein kinase-like (PK-like)"/>
    <property type="match status" value="1"/>
</dbReference>
<evidence type="ECO:0000256" key="17">
    <source>
        <dbReference type="ARBA" id="ARBA00023180"/>
    </source>
</evidence>
<evidence type="ECO:0000256" key="16">
    <source>
        <dbReference type="ARBA" id="ARBA00023170"/>
    </source>
</evidence>
<dbReference type="SMART" id="SM00369">
    <property type="entry name" value="LRR_TYP"/>
    <property type="match status" value="8"/>
</dbReference>
<evidence type="ECO:0000256" key="8">
    <source>
        <dbReference type="ARBA" id="ARBA00022692"/>
    </source>
</evidence>
<dbReference type="Pfam" id="PF13855">
    <property type="entry name" value="LRR_8"/>
    <property type="match status" value="4"/>
</dbReference>